<dbReference type="PANTHER" id="PTHR45138:SF9">
    <property type="entry name" value="DIGUANYLATE CYCLASE DGCM-RELATED"/>
    <property type="match status" value="1"/>
</dbReference>
<feature type="domain" description="GGDEF" evidence="3">
    <location>
        <begin position="213"/>
        <end position="346"/>
    </location>
</feature>
<dbReference type="InterPro" id="IPR029787">
    <property type="entry name" value="Nucleotide_cyclase"/>
</dbReference>
<dbReference type="EC" id="2.7.7.65" evidence="1"/>
<protein>
    <recommendedName>
        <fullName evidence="1">diguanylate cyclase</fullName>
        <ecNumber evidence="1">2.7.7.65</ecNumber>
    </recommendedName>
</protein>
<name>A0A4U8YIK9_9BACT</name>
<dbReference type="CDD" id="cd01949">
    <property type="entry name" value="GGDEF"/>
    <property type="match status" value="1"/>
</dbReference>
<evidence type="ECO:0000256" key="2">
    <source>
        <dbReference type="ARBA" id="ARBA00034247"/>
    </source>
</evidence>
<keyword evidence="5" id="KW-1185">Reference proteome</keyword>
<evidence type="ECO:0000259" key="3">
    <source>
        <dbReference type="PROSITE" id="PS50887"/>
    </source>
</evidence>
<gene>
    <name evidence="4" type="ORF">MSL71_10600</name>
</gene>
<dbReference type="InterPro" id="IPR050469">
    <property type="entry name" value="Diguanylate_Cyclase"/>
</dbReference>
<dbReference type="GO" id="GO:0052621">
    <property type="term" value="F:diguanylate cyclase activity"/>
    <property type="evidence" value="ECO:0007669"/>
    <property type="project" value="UniProtKB-EC"/>
</dbReference>
<comment type="catalytic activity">
    <reaction evidence="2">
        <text>2 GTP = 3',3'-c-di-GMP + 2 diphosphate</text>
        <dbReference type="Rhea" id="RHEA:24898"/>
        <dbReference type="ChEBI" id="CHEBI:33019"/>
        <dbReference type="ChEBI" id="CHEBI:37565"/>
        <dbReference type="ChEBI" id="CHEBI:58805"/>
        <dbReference type="EC" id="2.7.7.65"/>
    </reaction>
</comment>
<dbReference type="Gene3D" id="3.30.450.40">
    <property type="match status" value="1"/>
</dbReference>
<dbReference type="InterPro" id="IPR000160">
    <property type="entry name" value="GGDEF_dom"/>
</dbReference>
<dbReference type="Pfam" id="PF00990">
    <property type="entry name" value="GGDEF"/>
    <property type="match status" value="1"/>
</dbReference>
<dbReference type="Proteomes" id="UP000507962">
    <property type="component" value="Unassembled WGS sequence"/>
</dbReference>
<organism evidence="4 5">
    <name type="scientific">Desulfoluna butyratoxydans</name>
    <dbReference type="NCBI Taxonomy" id="231438"/>
    <lineage>
        <taxon>Bacteria</taxon>
        <taxon>Pseudomonadati</taxon>
        <taxon>Thermodesulfobacteriota</taxon>
        <taxon>Desulfobacteria</taxon>
        <taxon>Desulfobacterales</taxon>
        <taxon>Desulfolunaceae</taxon>
        <taxon>Desulfoluna</taxon>
    </lineage>
</organism>
<dbReference type="PANTHER" id="PTHR45138">
    <property type="entry name" value="REGULATORY COMPONENTS OF SENSORY TRANSDUCTION SYSTEM"/>
    <property type="match status" value="1"/>
</dbReference>
<dbReference type="Gene3D" id="3.30.70.270">
    <property type="match status" value="1"/>
</dbReference>
<evidence type="ECO:0000313" key="5">
    <source>
        <dbReference type="Proteomes" id="UP000507962"/>
    </source>
</evidence>
<dbReference type="SUPFAM" id="SSF55781">
    <property type="entry name" value="GAF domain-like"/>
    <property type="match status" value="1"/>
</dbReference>
<evidence type="ECO:0000313" key="4">
    <source>
        <dbReference type="EMBL" id="VFQ43431.1"/>
    </source>
</evidence>
<dbReference type="SMART" id="SM00267">
    <property type="entry name" value="GGDEF"/>
    <property type="match status" value="1"/>
</dbReference>
<proteinExistence type="predicted"/>
<dbReference type="SUPFAM" id="SSF55073">
    <property type="entry name" value="Nucleotide cyclase"/>
    <property type="match status" value="1"/>
</dbReference>
<dbReference type="EMBL" id="CAADHO010000002">
    <property type="protein sequence ID" value="VFQ43431.1"/>
    <property type="molecule type" value="Genomic_DNA"/>
</dbReference>
<dbReference type="AlphaFoldDB" id="A0A4U8YIK9"/>
<dbReference type="PROSITE" id="PS50887">
    <property type="entry name" value="GGDEF"/>
    <property type="match status" value="1"/>
</dbReference>
<dbReference type="NCBIfam" id="TIGR00254">
    <property type="entry name" value="GGDEF"/>
    <property type="match status" value="1"/>
</dbReference>
<dbReference type="InterPro" id="IPR029016">
    <property type="entry name" value="GAF-like_dom_sf"/>
</dbReference>
<dbReference type="FunFam" id="3.30.70.270:FF:000001">
    <property type="entry name" value="Diguanylate cyclase domain protein"/>
    <property type="match status" value="1"/>
</dbReference>
<accession>A0A4U8YIK9</accession>
<sequence length="346" mass="39266">MLTFQELLDLVKDNEIKSRKFNQVETKILTILNFKDLFETLLSEISKQFNIPYVWITLVKGSDTSRLLLKAFGSSELLPERVNLATRSQFQGLLGTGTTPTLVNQDIHEYRALIPPTSNWLIRSMSMSPITLDGEVIGCLNQADVSSDRFSPDKDPVLLAQLALKFSLCLSNVTAHEKLRLLAFNDPLTELLNRRAMEHALEQEFRRAIRYNRELSVAFLDLDKFKAVNDRYGHDAGDKVLMDVARALSRYTRESDILCRFAGDEFVLVLPETTLDKAQAMMTRIQDEMAAMPIPINGHTLHQHVSFGIASLRVENTPTYPALLKRADKALYRNKTRLKPVCEVTP</sequence>
<dbReference type="RefSeq" id="WP_180137646.1">
    <property type="nucleotide sequence ID" value="NZ_CAADHO010000002.1"/>
</dbReference>
<evidence type="ECO:0000256" key="1">
    <source>
        <dbReference type="ARBA" id="ARBA00012528"/>
    </source>
</evidence>
<dbReference type="InterPro" id="IPR043128">
    <property type="entry name" value="Rev_trsase/Diguanyl_cyclase"/>
</dbReference>
<reference evidence="4 5" key="1">
    <citation type="submission" date="2019-03" db="EMBL/GenBank/DDBJ databases">
        <authorList>
            <person name="Nijsse B."/>
        </authorList>
    </citation>
    <scope>NUCLEOTIDE SEQUENCE [LARGE SCALE GENOMIC DNA]</scope>
    <source>
        <strain evidence="4">Desulfoluna butyratoxydans MSL71</strain>
    </source>
</reference>